<dbReference type="EMBL" id="OR343188">
    <property type="protein sequence ID" value="WNL49538.1"/>
    <property type="molecule type" value="Genomic_DNA"/>
</dbReference>
<sequence>MQQKSKYIPETKRKDYKNVDECYRDNTTKGDVWEHRDNTRFRACLHALKDMEAVKHERSSTKVFCLPIGIQVTWDDVYVCEHRLVMVDEEINERKNKEKSL</sequence>
<evidence type="ECO:0000313" key="1">
    <source>
        <dbReference type="EMBL" id="WNL49538.1"/>
    </source>
</evidence>
<reference evidence="1" key="1">
    <citation type="submission" date="2023-07" db="EMBL/GenBank/DDBJ databases">
        <authorList>
            <person name="Xia Y."/>
        </authorList>
    </citation>
    <scope>NUCLEOTIDE SEQUENCE</scope>
    <source>
        <strain evidence="1">F</strain>
    </source>
</reference>
<organism evidence="1">
    <name type="scientific">Marseillevirus sp</name>
    <dbReference type="NCBI Taxonomy" id="2809551"/>
    <lineage>
        <taxon>Viruses</taxon>
        <taxon>Varidnaviria</taxon>
        <taxon>Bamfordvirae</taxon>
        <taxon>Nucleocytoviricota</taxon>
        <taxon>Megaviricetes</taxon>
        <taxon>Pimascovirales</taxon>
        <taxon>Pimascovirales incertae sedis</taxon>
        <taxon>Marseilleviridae</taxon>
        <taxon>Marseillevirus</taxon>
    </lineage>
</organism>
<accession>A0AA96EM48</accession>
<protein>
    <submittedName>
        <fullName evidence="1">Uncharacterized protein</fullName>
    </submittedName>
</protein>
<gene>
    <name evidence="1" type="ORF">MarFTMF_022</name>
</gene>
<proteinExistence type="predicted"/>
<name>A0AA96EM48_9VIRU</name>